<dbReference type="InterPro" id="IPR004038">
    <property type="entry name" value="Ribosomal_eL8/eL30/eS12/Gad45"/>
</dbReference>
<dbReference type="Pfam" id="PF01248">
    <property type="entry name" value="Ribosomal_L7Ae"/>
    <property type="match status" value="1"/>
</dbReference>
<dbReference type="GO" id="GO:0005840">
    <property type="term" value="C:ribosome"/>
    <property type="evidence" value="ECO:0007669"/>
    <property type="project" value="UniProtKB-KW"/>
</dbReference>
<keyword evidence="2" id="KW-0687">Ribonucleoprotein</keyword>
<evidence type="ECO:0000259" key="1">
    <source>
        <dbReference type="Pfam" id="PF01248"/>
    </source>
</evidence>
<evidence type="ECO:0000313" key="2">
    <source>
        <dbReference type="EMBL" id="GEN46900.1"/>
    </source>
</evidence>
<proteinExistence type="predicted"/>
<feature type="domain" description="Ribosomal protein eL8/eL30/eS12/Gadd45" evidence="1">
    <location>
        <begin position="4"/>
        <end position="82"/>
    </location>
</feature>
<dbReference type="SUPFAM" id="SSF55315">
    <property type="entry name" value="L30e-like"/>
    <property type="match status" value="1"/>
</dbReference>
<dbReference type="RefSeq" id="WP_146818133.1">
    <property type="nucleotide sequence ID" value="NZ_BJYA01000020.1"/>
</dbReference>
<dbReference type="InterPro" id="IPR029064">
    <property type="entry name" value="Ribosomal_eL30-like_sf"/>
</dbReference>
<protein>
    <submittedName>
        <fullName evidence="2">50S ribosomal protein L7/L12</fullName>
    </submittedName>
</protein>
<sequence>MSYEKVAQAQKRLRIGAKQVLKSIKNGEVLEVVIAANAERHVTDKIVNLAEQHNVPVTEVDSMIELGQVSGIDVGAATVAITK</sequence>
<keyword evidence="2" id="KW-0689">Ribosomal protein</keyword>
<dbReference type="OrthoDB" id="2353623at2"/>
<dbReference type="EMBL" id="BJYA01000020">
    <property type="protein sequence ID" value="GEN46900.1"/>
    <property type="molecule type" value="Genomic_DNA"/>
</dbReference>
<accession>A0A511W731</accession>
<keyword evidence="3" id="KW-1185">Reference proteome</keyword>
<reference evidence="2 3" key="1">
    <citation type="submission" date="2019-07" db="EMBL/GenBank/DDBJ databases">
        <title>Whole genome shotgun sequence of Alkalibacillus haloalkaliphilus NBRC 103110.</title>
        <authorList>
            <person name="Hosoyama A."/>
            <person name="Uohara A."/>
            <person name="Ohji S."/>
            <person name="Ichikawa N."/>
        </authorList>
    </citation>
    <scope>NUCLEOTIDE SEQUENCE [LARGE SCALE GENOMIC DNA]</scope>
    <source>
        <strain evidence="2 3">NBRC 103110</strain>
    </source>
</reference>
<dbReference type="Proteomes" id="UP000321440">
    <property type="component" value="Unassembled WGS sequence"/>
</dbReference>
<organism evidence="2 3">
    <name type="scientific">Alkalibacillus haloalkaliphilus</name>
    <dbReference type="NCBI Taxonomy" id="94136"/>
    <lineage>
        <taxon>Bacteria</taxon>
        <taxon>Bacillati</taxon>
        <taxon>Bacillota</taxon>
        <taxon>Bacilli</taxon>
        <taxon>Bacillales</taxon>
        <taxon>Bacillaceae</taxon>
        <taxon>Alkalibacillus</taxon>
    </lineage>
</organism>
<dbReference type="Gene3D" id="3.30.1330.30">
    <property type="match status" value="1"/>
</dbReference>
<name>A0A511W731_9BACI</name>
<gene>
    <name evidence="2" type="ORF">AHA02nite_26760</name>
</gene>
<comment type="caution">
    <text evidence="2">The sequence shown here is derived from an EMBL/GenBank/DDBJ whole genome shotgun (WGS) entry which is preliminary data.</text>
</comment>
<evidence type="ECO:0000313" key="3">
    <source>
        <dbReference type="Proteomes" id="UP000321440"/>
    </source>
</evidence>
<dbReference type="AlphaFoldDB" id="A0A511W731"/>